<organism evidence="1 2">
    <name type="scientific">Mikania micrantha</name>
    <name type="common">bitter vine</name>
    <dbReference type="NCBI Taxonomy" id="192012"/>
    <lineage>
        <taxon>Eukaryota</taxon>
        <taxon>Viridiplantae</taxon>
        <taxon>Streptophyta</taxon>
        <taxon>Embryophyta</taxon>
        <taxon>Tracheophyta</taxon>
        <taxon>Spermatophyta</taxon>
        <taxon>Magnoliopsida</taxon>
        <taxon>eudicotyledons</taxon>
        <taxon>Gunneridae</taxon>
        <taxon>Pentapetalae</taxon>
        <taxon>asterids</taxon>
        <taxon>campanulids</taxon>
        <taxon>Asterales</taxon>
        <taxon>Asteraceae</taxon>
        <taxon>Asteroideae</taxon>
        <taxon>Heliantheae alliance</taxon>
        <taxon>Eupatorieae</taxon>
        <taxon>Mikania</taxon>
    </lineage>
</organism>
<dbReference type="CDD" id="cd09272">
    <property type="entry name" value="RNase_HI_RT_Ty1"/>
    <property type="match status" value="1"/>
</dbReference>
<dbReference type="PANTHER" id="PTHR11439">
    <property type="entry name" value="GAG-POL-RELATED RETROTRANSPOSON"/>
    <property type="match status" value="1"/>
</dbReference>
<dbReference type="AlphaFoldDB" id="A0A5N6PZQ3"/>
<evidence type="ECO:0008006" key="3">
    <source>
        <dbReference type="Google" id="ProtNLM"/>
    </source>
</evidence>
<proteinExistence type="predicted"/>
<dbReference type="Proteomes" id="UP000326396">
    <property type="component" value="Linkage Group LG1"/>
</dbReference>
<gene>
    <name evidence="1" type="ORF">E3N88_00990</name>
</gene>
<evidence type="ECO:0000313" key="2">
    <source>
        <dbReference type="Proteomes" id="UP000326396"/>
    </source>
</evidence>
<accession>A0A5N6PZQ3</accession>
<reference evidence="1 2" key="1">
    <citation type="submission" date="2019-05" db="EMBL/GenBank/DDBJ databases">
        <title>Mikania micrantha, genome provides insights into the molecular mechanism of rapid growth.</title>
        <authorList>
            <person name="Liu B."/>
        </authorList>
    </citation>
    <scope>NUCLEOTIDE SEQUENCE [LARGE SCALE GENOMIC DNA]</scope>
    <source>
        <strain evidence="1">NLD-2019</strain>
        <tissue evidence="1">Leaf</tissue>
    </source>
</reference>
<protein>
    <recommendedName>
        <fullName evidence="3">Reverse transcriptase Ty1/copia-type domain-containing protein</fullName>
    </recommendedName>
</protein>
<keyword evidence="2" id="KW-1185">Reference proteome</keyword>
<dbReference type="OrthoDB" id="1030781at2759"/>
<dbReference type="PANTHER" id="PTHR11439:SF515">
    <property type="entry name" value="GAG-POL POLYPROTEIN"/>
    <property type="match status" value="1"/>
</dbReference>
<comment type="caution">
    <text evidence="1">The sequence shown here is derived from an EMBL/GenBank/DDBJ whole genome shotgun (WGS) entry which is preliminary data.</text>
</comment>
<evidence type="ECO:0000313" key="1">
    <source>
        <dbReference type="EMBL" id="KAD7477854.1"/>
    </source>
</evidence>
<dbReference type="EMBL" id="SZYD01000001">
    <property type="protein sequence ID" value="KAD7477854.1"/>
    <property type="molecule type" value="Genomic_DNA"/>
</dbReference>
<sequence length="162" mass="18243">MQTPKTTHYQAVKQILRHVKETTDLGIHYQRNGSNKLRGLSDISCLTDPDDGKGTTWLVFYFDDGPISWCSQKQLTVTLSSCESEFMAATLAACQAIWLRGLLAKVDNKSAISLMKNPALPKIKFAEMREILGVKVLEDAGKLQENQCKDWEGDCWTNFDIK</sequence>
<name>A0A5N6PZQ3_9ASTR</name>